<feature type="domain" description="DUF2264" evidence="1">
    <location>
        <begin position="2"/>
        <end position="355"/>
    </location>
</feature>
<dbReference type="Pfam" id="PF10022">
    <property type="entry name" value="DUF2264"/>
    <property type="match status" value="1"/>
</dbReference>
<evidence type="ECO:0000313" key="3">
    <source>
        <dbReference type="Proteomes" id="UP001501433"/>
    </source>
</evidence>
<dbReference type="PANTHER" id="PTHR35339">
    <property type="entry name" value="LINALOOL DEHYDRATASE_ISOMERASE DOMAIN-CONTAINING PROTEIN"/>
    <property type="match status" value="1"/>
</dbReference>
<dbReference type="PIRSF" id="PIRSF014753">
    <property type="entry name" value="UCP014753"/>
    <property type="match status" value="1"/>
</dbReference>
<dbReference type="Proteomes" id="UP001501433">
    <property type="component" value="Unassembled WGS sequence"/>
</dbReference>
<comment type="caution">
    <text evidence="2">The sequence shown here is derived from an EMBL/GenBank/DDBJ whole genome shotgun (WGS) entry which is preliminary data.</text>
</comment>
<dbReference type="RefSeq" id="WP_345278359.1">
    <property type="nucleotide sequence ID" value="NZ_BAABJW010000018.1"/>
</dbReference>
<keyword evidence="3" id="KW-1185">Reference proteome</keyword>
<reference evidence="3" key="1">
    <citation type="journal article" date="2019" name="Int. J. Syst. Evol. Microbiol.">
        <title>The Global Catalogue of Microorganisms (GCM) 10K type strain sequencing project: providing services to taxonomists for standard genome sequencing and annotation.</title>
        <authorList>
            <consortium name="The Broad Institute Genomics Platform"/>
            <consortium name="The Broad Institute Genome Sequencing Center for Infectious Disease"/>
            <person name="Wu L."/>
            <person name="Ma J."/>
        </authorList>
    </citation>
    <scope>NUCLEOTIDE SEQUENCE [LARGE SCALE GENOMIC DNA]</scope>
    <source>
        <strain evidence="3">JCM 18325</strain>
    </source>
</reference>
<evidence type="ECO:0000313" key="2">
    <source>
        <dbReference type="EMBL" id="GAA4819497.1"/>
    </source>
</evidence>
<sequence>MRVQWVTYLEKIAFPVIHAAAHDNLKKTMPVYKNRSAFQYLEAVGRLVCGIAPWLNLPNGPSKEGNLRSNYSQLTVKAIGNLVNPKSKDYVDFGTGAQALVDAAYLSQGLLRAPNLWRALGNEIQKKLLFEIKKTRKFQPPKNNWLLFASMIEAFLLTYDNNCNKKRLHYGVKKFVNSYYIGDGLYGDGAHFSMDHYNSFVIHPMLMDVLEVMKIHGLKNFNQHLTKQLPRYQRYIEIQERMISPEGAYPLFGRTLICRFGAFHALSQAALMGFLPKHITPSQVRCSLNAVLKRQMETPDNFDAQGFLTVGFNGKQEKMAEQYVSSGSAYHCATLFLPLGLDSQHPFWTEKDAAWTSLKAFDGHEFEPDKSYYETHITKDFFMSILYKFQSGWRKIKNLFKGQ</sequence>
<proteinExistence type="predicted"/>
<organism evidence="2 3">
    <name type="scientific">Litoribaculum gwangyangense</name>
    <dbReference type="NCBI Taxonomy" id="1130722"/>
    <lineage>
        <taxon>Bacteria</taxon>
        <taxon>Pseudomonadati</taxon>
        <taxon>Bacteroidota</taxon>
        <taxon>Flavobacteriia</taxon>
        <taxon>Flavobacteriales</taxon>
        <taxon>Flavobacteriaceae</taxon>
        <taxon>Litoribaculum</taxon>
    </lineage>
</organism>
<dbReference type="InterPro" id="IPR016624">
    <property type="entry name" value="UCP014753"/>
</dbReference>
<accession>A0ABP9CUF9</accession>
<gene>
    <name evidence="2" type="ORF">GCM10023330_30270</name>
</gene>
<dbReference type="PANTHER" id="PTHR35339:SF3">
    <property type="entry name" value="DUF2264 DOMAIN-CONTAINING PROTEIN"/>
    <property type="match status" value="1"/>
</dbReference>
<dbReference type="InterPro" id="IPR049349">
    <property type="entry name" value="DUF2264_N"/>
</dbReference>
<evidence type="ECO:0000259" key="1">
    <source>
        <dbReference type="Pfam" id="PF10022"/>
    </source>
</evidence>
<dbReference type="EMBL" id="BAABJW010000018">
    <property type="protein sequence ID" value="GAA4819497.1"/>
    <property type="molecule type" value="Genomic_DNA"/>
</dbReference>
<name>A0ABP9CUF9_9FLAO</name>
<protein>
    <submittedName>
        <fullName evidence="2">DUF2264 domain-containing protein</fullName>
    </submittedName>
</protein>